<dbReference type="InterPro" id="IPR043129">
    <property type="entry name" value="ATPase_NBD"/>
</dbReference>
<comment type="similarity">
    <text evidence="1">Belongs to the ROK (NagC/XylR) family.</text>
</comment>
<keyword evidence="3" id="KW-1185">Reference proteome</keyword>
<evidence type="ECO:0000313" key="2">
    <source>
        <dbReference type="EMBL" id="MFB0834372.1"/>
    </source>
</evidence>
<dbReference type="RefSeq" id="WP_373971539.1">
    <property type="nucleotide sequence ID" value="NZ_JBHDLJ010000004.1"/>
</dbReference>
<dbReference type="CDD" id="cd23763">
    <property type="entry name" value="ASKHA_ATPase_ROK"/>
    <property type="match status" value="1"/>
</dbReference>
<dbReference type="InterPro" id="IPR000600">
    <property type="entry name" value="ROK"/>
</dbReference>
<dbReference type="SUPFAM" id="SSF53067">
    <property type="entry name" value="Actin-like ATPase domain"/>
    <property type="match status" value="1"/>
</dbReference>
<evidence type="ECO:0000313" key="3">
    <source>
        <dbReference type="Proteomes" id="UP001575652"/>
    </source>
</evidence>
<proteinExistence type="inferred from homology"/>
<evidence type="ECO:0000256" key="1">
    <source>
        <dbReference type="ARBA" id="ARBA00006479"/>
    </source>
</evidence>
<dbReference type="InterPro" id="IPR036388">
    <property type="entry name" value="WH-like_DNA-bd_sf"/>
</dbReference>
<dbReference type="Gene3D" id="3.30.420.40">
    <property type="match status" value="2"/>
</dbReference>
<dbReference type="PANTHER" id="PTHR18964:SF149">
    <property type="entry name" value="BIFUNCTIONAL UDP-N-ACETYLGLUCOSAMINE 2-EPIMERASE_N-ACETYLMANNOSAMINE KINASE"/>
    <property type="match status" value="1"/>
</dbReference>
<name>A0ABV4UL78_9MICC</name>
<dbReference type="Proteomes" id="UP001575652">
    <property type="component" value="Unassembled WGS sequence"/>
</dbReference>
<sequence length="413" mass="42922">MKSVEGIRAGHLATRRGEPRVYDGGAPSPRVGSARRILAAAWSGNALTAADLMAATGLTRATVLAVCKDLVSGGWLAELANAREAGDYEKGRPARRYAFRPECRYVVGVDAGAHSMTAAVADLAGAELARLRRAADPEASGAERRAELESLVLDVLANADVDPERVSALVVGVPAPVDAAGESPNDELDNFWSRMNPGFVDVFADRDWDVVVDNDANLAALAEHASGTDAGVRAYATLLSGERFGSGVVIDGQLLRGPRGAVGELRVLDLVGGVDSALGLAHQARVELVRAADEGRLVGMLAACPTGEPEARQVFAAAEEGDPLALEIVDVLARRLAPVAMLLSGMLDLERIIIAGAIAPAIAPVLKRTRELMGRGSTLSWADLVASEHGDGVVLLGAVQSAITLVRAGAFAN</sequence>
<dbReference type="PANTHER" id="PTHR18964">
    <property type="entry name" value="ROK (REPRESSOR, ORF, KINASE) FAMILY"/>
    <property type="match status" value="1"/>
</dbReference>
<protein>
    <submittedName>
        <fullName evidence="2">ROK family protein</fullName>
    </submittedName>
</protein>
<dbReference type="Pfam" id="PF00480">
    <property type="entry name" value="ROK"/>
    <property type="match status" value="2"/>
</dbReference>
<dbReference type="SUPFAM" id="SSF46785">
    <property type="entry name" value="Winged helix' DNA-binding domain"/>
    <property type="match status" value="1"/>
</dbReference>
<dbReference type="Gene3D" id="1.10.10.10">
    <property type="entry name" value="Winged helix-like DNA-binding domain superfamily/Winged helix DNA-binding domain"/>
    <property type="match status" value="1"/>
</dbReference>
<accession>A0ABV4UL78</accession>
<comment type="caution">
    <text evidence="2">The sequence shown here is derived from an EMBL/GenBank/DDBJ whole genome shotgun (WGS) entry which is preliminary data.</text>
</comment>
<reference evidence="2 3" key="1">
    <citation type="submission" date="2024-09" db="EMBL/GenBank/DDBJ databases">
        <authorList>
            <person name="Salinas-Garcia M.A."/>
            <person name="Prieme A."/>
        </authorList>
    </citation>
    <scope>NUCLEOTIDE SEQUENCE [LARGE SCALE GENOMIC DNA]</scope>
    <source>
        <strain evidence="2 3">DSM 21081</strain>
    </source>
</reference>
<gene>
    <name evidence="2" type="ORF">ACETWP_07215</name>
</gene>
<organism evidence="2 3">
    <name type="scientific">Arthrobacter halodurans</name>
    <dbReference type="NCBI Taxonomy" id="516699"/>
    <lineage>
        <taxon>Bacteria</taxon>
        <taxon>Bacillati</taxon>
        <taxon>Actinomycetota</taxon>
        <taxon>Actinomycetes</taxon>
        <taxon>Micrococcales</taxon>
        <taxon>Micrococcaceae</taxon>
        <taxon>Arthrobacter</taxon>
    </lineage>
</organism>
<dbReference type="EMBL" id="JBHDLJ010000004">
    <property type="protein sequence ID" value="MFB0834372.1"/>
    <property type="molecule type" value="Genomic_DNA"/>
</dbReference>
<dbReference type="InterPro" id="IPR036390">
    <property type="entry name" value="WH_DNA-bd_sf"/>
</dbReference>